<dbReference type="InterPro" id="IPR020583">
    <property type="entry name" value="Inositol_monoP_metal-BS"/>
</dbReference>
<dbReference type="GO" id="GO:0007165">
    <property type="term" value="P:signal transduction"/>
    <property type="evidence" value="ECO:0007669"/>
    <property type="project" value="TreeGrafter"/>
</dbReference>
<dbReference type="GO" id="GO:0006020">
    <property type="term" value="P:inositol metabolic process"/>
    <property type="evidence" value="ECO:0007669"/>
    <property type="project" value="TreeGrafter"/>
</dbReference>
<proteinExistence type="inferred from homology"/>
<keyword evidence="5 8" id="KW-0479">Metal-binding</keyword>
<dbReference type="EC" id="3.1.3.25" evidence="4"/>
<evidence type="ECO:0000256" key="5">
    <source>
        <dbReference type="ARBA" id="ARBA00022723"/>
    </source>
</evidence>
<dbReference type="SUPFAM" id="SSF56655">
    <property type="entry name" value="Carbohydrate phosphatase"/>
    <property type="match status" value="1"/>
</dbReference>
<dbReference type="Gene3D" id="3.30.540.10">
    <property type="entry name" value="Fructose-1,6-Bisphosphatase, subunit A, domain 1"/>
    <property type="match status" value="1"/>
</dbReference>
<dbReference type="SUPFAM" id="SSF54928">
    <property type="entry name" value="RNA-binding domain, RBD"/>
    <property type="match status" value="1"/>
</dbReference>
<evidence type="ECO:0000256" key="6">
    <source>
        <dbReference type="ARBA" id="ARBA00022801"/>
    </source>
</evidence>
<sequence length="745" mass="83149">MSEENRVEEYLEFAIQLAQDAGAMIKSAIDSKMAGTSSAHVQVKKENPSDLVTETDKAVLIAFRFIGEETFASGEKTEFTNEPTWIVDPIDGTTNFIHGYPFVAVCIGLTINKIPTVGVVFNPLLNELYSAAKGKGAYLNKSQKLPLFRPSPLTDLSQCLIATEAGSDRSKAVIDAKIAAIHEIVRKKSDSPKAAEAHSIRTTGSAALNLCLVAKGAIDVYWEVGCWEWDVAAAMVVVTESGGLVLEGHNNKADNKPVNIFCRKYLAIRAAPERESQIHIANQMKDLIPNIDAPRPSVPGGYDNKVVTKLTMSGMQIMINRNLSTKGKKNELVARLTEVLETEKPAEEAVSNEEEKSDLETKSEQESLELKVEEEAKENESTQQVEQLKQEATDKPINVEEKTDSAISNKAQIDENENEKAKAELNEESKSELDNQEESKEVEEAKKESAEEKPSDKTVEEKKSNEEVAKTKSNEGVFEEEKIANKEQKPLNESEIPTTNKAQQRESEAFNSMETDDERGVKRRSDEHDEKYTEEKRMKIKDKEDQTINSSAIIVKGFVRPLIVRQAQELFAKHGDIKRFWMDSIKTHCYVIYGTIEEAQKAYTQVNGIIFPSDTGRKLIVEGLTPEQAEGLIEYEQSAAEQHLRSNWEEMVLKVKSGEALPSSPTLDVKKSRSVGIGQIARQLAQAASPTEKPKPTQQENIREERRGLSLEDLFRKTKAAPHLYYLPVSEEEAKVKMNQLKSLH</sequence>
<dbReference type="GO" id="GO:0046872">
    <property type="term" value="F:metal ion binding"/>
    <property type="evidence" value="ECO:0007669"/>
    <property type="project" value="UniProtKB-KW"/>
</dbReference>
<comment type="cofactor">
    <cofactor evidence="2 8">
        <name>Mg(2+)</name>
        <dbReference type="ChEBI" id="CHEBI:18420"/>
    </cofactor>
</comment>
<feature type="compositionally biased region" description="Basic and acidic residues" evidence="9">
    <location>
        <begin position="388"/>
        <end position="404"/>
    </location>
</feature>
<gene>
    <name evidence="10" type="ORF">RO3G_06496</name>
</gene>
<dbReference type="Gene3D" id="3.30.70.330">
    <property type="match status" value="1"/>
</dbReference>
<evidence type="ECO:0000256" key="2">
    <source>
        <dbReference type="ARBA" id="ARBA00001946"/>
    </source>
</evidence>
<evidence type="ECO:0000256" key="8">
    <source>
        <dbReference type="PIRSR" id="PIRSR600760-2"/>
    </source>
</evidence>
<dbReference type="Pfam" id="PF00459">
    <property type="entry name" value="Inositol_P"/>
    <property type="match status" value="1"/>
</dbReference>
<reference evidence="10 11" key="1">
    <citation type="journal article" date="2009" name="PLoS Genet.">
        <title>Genomic analysis of the basal lineage fungus Rhizopus oryzae reveals a whole-genome duplication.</title>
        <authorList>
            <person name="Ma L.-J."/>
            <person name="Ibrahim A.S."/>
            <person name="Skory C."/>
            <person name="Grabherr M.G."/>
            <person name="Burger G."/>
            <person name="Butler M."/>
            <person name="Elias M."/>
            <person name="Idnurm A."/>
            <person name="Lang B.F."/>
            <person name="Sone T."/>
            <person name="Abe A."/>
            <person name="Calvo S.E."/>
            <person name="Corrochano L.M."/>
            <person name="Engels R."/>
            <person name="Fu J."/>
            <person name="Hansberg W."/>
            <person name="Kim J.-M."/>
            <person name="Kodira C.D."/>
            <person name="Koehrsen M.J."/>
            <person name="Liu B."/>
            <person name="Miranda-Saavedra D."/>
            <person name="O'Leary S."/>
            <person name="Ortiz-Castellanos L."/>
            <person name="Poulter R."/>
            <person name="Rodriguez-Romero J."/>
            <person name="Ruiz-Herrera J."/>
            <person name="Shen Y.-Q."/>
            <person name="Zeng Q."/>
            <person name="Galagan J."/>
            <person name="Birren B.W."/>
            <person name="Cuomo C.A."/>
            <person name="Wickes B.L."/>
        </authorList>
    </citation>
    <scope>NUCLEOTIDE SEQUENCE [LARGE SCALE GENOMIC DNA]</scope>
    <source>
        <strain evidence="11">RA 99-880 / ATCC MYA-4621 / FGSC 9543 / NRRL 43880</strain>
    </source>
</reference>
<evidence type="ECO:0000313" key="11">
    <source>
        <dbReference type="Proteomes" id="UP000009138"/>
    </source>
</evidence>
<dbReference type="GO" id="GO:0003676">
    <property type="term" value="F:nucleic acid binding"/>
    <property type="evidence" value="ECO:0007669"/>
    <property type="project" value="InterPro"/>
</dbReference>
<accession>I1C011</accession>
<evidence type="ECO:0000256" key="9">
    <source>
        <dbReference type="SAM" id="MobiDB-lite"/>
    </source>
</evidence>
<keyword evidence="6" id="KW-0378">Hydrolase</keyword>
<dbReference type="InterPro" id="IPR035979">
    <property type="entry name" value="RBD_domain_sf"/>
</dbReference>
<evidence type="ECO:0000256" key="4">
    <source>
        <dbReference type="ARBA" id="ARBA00013106"/>
    </source>
</evidence>
<feature type="compositionally biased region" description="Basic and acidic residues" evidence="9">
    <location>
        <begin position="518"/>
        <end position="534"/>
    </location>
</feature>
<dbReference type="Gene3D" id="3.40.190.80">
    <property type="match status" value="1"/>
</dbReference>
<feature type="compositionally biased region" description="Basic and acidic residues" evidence="9">
    <location>
        <begin position="358"/>
        <end position="380"/>
    </location>
</feature>
<dbReference type="GO" id="GO:0008934">
    <property type="term" value="F:inositol monophosphate 1-phosphatase activity"/>
    <property type="evidence" value="ECO:0007669"/>
    <property type="project" value="InterPro"/>
</dbReference>
<feature type="region of interest" description="Disordered" evidence="9">
    <location>
        <begin position="684"/>
        <end position="709"/>
    </location>
</feature>
<feature type="binding site" evidence="8">
    <location>
        <position position="88"/>
    </location>
    <ligand>
        <name>Mg(2+)</name>
        <dbReference type="ChEBI" id="CHEBI:18420"/>
        <label>1</label>
        <note>catalytic</note>
    </ligand>
</feature>
<dbReference type="Gene3D" id="1.10.720.30">
    <property type="entry name" value="SAP domain"/>
    <property type="match status" value="1"/>
</dbReference>
<keyword evidence="11" id="KW-1185">Reference proteome</keyword>
<dbReference type="EMBL" id="CH476735">
    <property type="protein sequence ID" value="EIE81791.1"/>
    <property type="molecule type" value="Genomic_DNA"/>
</dbReference>
<dbReference type="AlphaFoldDB" id="I1C011"/>
<dbReference type="InterPro" id="IPR033942">
    <property type="entry name" value="IMPase"/>
</dbReference>
<dbReference type="eggNOG" id="KOG2416">
    <property type="taxonomic scope" value="Eukaryota"/>
</dbReference>
<feature type="binding site" evidence="8">
    <location>
        <position position="230"/>
    </location>
    <ligand>
        <name>Mg(2+)</name>
        <dbReference type="ChEBI" id="CHEBI:18420"/>
        <label>1</label>
        <note>catalytic</note>
    </ligand>
</feature>
<dbReference type="GO" id="GO:0046854">
    <property type="term" value="P:phosphatidylinositol phosphate biosynthetic process"/>
    <property type="evidence" value="ECO:0007669"/>
    <property type="project" value="InterPro"/>
</dbReference>
<feature type="binding site" evidence="8">
    <location>
        <position position="91"/>
    </location>
    <ligand>
        <name>Mg(2+)</name>
        <dbReference type="ChEBI" id="CHEBI:18420"/>
        <label>1</label>
        <note>catalytic</note>
    </ligand>
</feature>
<dbReference type="FunFam" id="3.30.540.10:FF:000004">
    <property type="entry name" value="Inositol-1-monophosphatase"/>
    <property type="match status" value="1"/>
</dbReference>
<organism evidence="10 11">
    <name type="scientific">Rhizopus delemar (strain RA 99-880 / ATCC MYA-4621 / FGSC 9543 / NRRL 43880)</name>
    <name type="common">Mucormycosis agent</name>
    <name type="synonym">Rhizopus arrhizus var. delemar</name>
    <dbReference type="NCBI Taxonomy" id="246409"/>
    <lineage>
        <taxon>Eukaryota</taxon>
        <taxon>Fungi</taxon>
        <taxon>Fungi incertae sedis</taxon>
        <taxon>Mucoromycota</taxon>
        <taxon>Mucoromycotina</taxon>
        <taxon>Mucoromycetes</taxon>
        <taxon>Mucorales</taxon>
        <taxon>Mucorineae</taxon>
        <taxon>Rhizopodaceae</taxon>
        <taxon>Rhizopus</taxon>
    </lineage>
</organism>
<dbReference type="InParanoid" id="I1C011"/>
<dbReference type="InterPro" id="IPR034257">
    <property type="entry name" value="Acinus_RRM"/>
</dbReference>
<dbReference type="GeneID" id="93613467"/>
<protein>
    <recommendedName>
        <fullName evidence="4">inositol-phosphate phosphatase</fullName>
        <ecNumber evidence="4">3.1.3.25</ecNumber>
    </recommendedName>
</protein>
<dbReference type="InterPro" id="IPR020550">
    <property type="entry name" value="Inositol_monophosphatase_CS"/>
</dbReference>
<dbReference type="eggNOG" id="KOG2951">
    <property type="taxonomic scope" value="Eukaryota"/>
</dbReference>
<comment type="similarity">
    <text evidence="3">Belongs to the inositol monophosphatase superfamily.</text>
</comment>
<dbReference type="CDD" id="cd01639">
    <property type="entry name" value="IMPase"/>
    <property type="match status" value="1"/>
</dbReference>
<name>I1C011_RHIO9</name>
<dbReference type="VEuPathDB" id="FungiDB:RO3G_06496"/>
<dbReference type="Proteomes" id="UP000009138">
    <property type="component" value="Unassembled WGS sequence"/>
</dbReference>
<evidence type="ECO:0000313" key="10">
    <source>
        <dbReference type="EMBL" id="EIE81791.1"/>
    </source>
</evidence>
<dbReference type="CDD" id="cd12432">
    <property type="entry name" value="RRM_ACINU"/>
    <property type="match status" value="1"/>
</dbReference>
<dbReference type="InterPro" id="IPR032552">
    <property type="entry name" value="RSB_motif"/>
</dbReference>
<dbReference type="InterPro" id="IPR036361">
    <property type="entry name" value="SAP_dom_sf"/>
</dbReference>
<keyword evidence="7 8" id="KW-0460">Magnesium</keyword>
<feature type="region of interest" description="Disordered" evidence="9">
    <location>
        <begin position="343"/>
        <end position="534"/>
    </location>
</feature>
<dbReference type="PROSITE" id="PS00629">
    <property type="entry name" value="IMP_1"/>
    <property type="match status" value="1"/>
</dbReference>
<dbReference type="PROSITE" id="PS00630">
    <property type="entry name" value="IMP_2"/>
    <property type="match status" value="1"/>
</dbReference>
<feature type="binding site" evidence="8">
    <location>
        <position position="68"/>
    </location>
    <ligand>
        <name>Mg(2+)</name>
        <dbReference type="ChEBI" id="CHEBI:18420"/>
        <label>1</label>
        <note>catalytic</note>
    </ligand>
</feature>
<dbReference type="PRINTS" id="PR00377">
    <property type="entry name" value="IMPHPHTASES"/>
</dbReference>
<evidence type="ECO:0000256" key="3">
    <source>
        <dbReference type="ARBA" id="ARBA00009759"/>
    </source>
</evidence>
<evidence type="ECO:0000256" key="1">
    <source>
        <dbReference type="ARBA" id="ARBA00001033"/>
    </source>
</evidence>
<dbReference type="OrthoDB" id="10254945at2759"/>
<evidence type="ECO:0000256" key="7">
    <source>
        <dbReference type="ARBA" id="ARBA00022842"/>
    </source>
</evidence>
<comment type="catalytic activity">
    <reaction evidence="1">
        <text>a myo-inositol phosphate + H2O = myo-inositol + phosphate</text>
        <dbReference type="Rhea" id="RHEA:24056"/>
        <dbReference type="ChEBI" id="CHEBI:15377"/>
        <dbReference type="ChEBI" id="CHEBI:17268"/>
        <dbReference type="ChEBI" id="CHEBI:43474"/>
        <dbReference type="ChEBI" id="CHEBI:84139"/>
        <dbReference type="EC" id="3.1.3.25"/>
    </reaction>
</comment>
<dbReference type="PANTHER" id="PTHR20854">
    <property type="entry name" value="INOSITOL MONOPHOSPHATASE"/>
    <property type="match status" value="1"/>
</dbReference>
<dbReference type="InterPro" id="IPR012677">
    <property type="entry name" value="Nucleotide-bd_a/b_plait_sf"/>
</dbReference>
<dbReference type="OMA" id="SKCFVAY"/>
<dbReference type="STRING" id="246409.I1C011"/>
<dbReference type="RefSeq" id="XP_067517187.1">
    <property type="nucleotide sequence ID" value="XM_067661086.1"/>
</dbReference>
<dbReference type="Pfam" id="PF16294">
    <property type="entry name" value="RSB_motif"/>
    <property type="match status" value="1"/>
</dbReference>
<dbReference type="InterPro" id="IPR000760">
    <property type="entry name" value="Inositol_monophosphatase-like"/>
</dbReference>
<feature type="compositionally biased region" description="Basic and acidic residues" evidence="9">
    <location>
        <begin position="418"/>
        <end position="492"/>
    </location>
</feature>
<dbReference type="PANTHER" id="PTHR20854:SF4">
    <property type="entry name" value="INOSITOL-1-MONOPHOSPHATASE-RELATED"/>
    <property type="match status" value="1"/>
</dbReference>
<feature type="binding site" evidence="8">
    <location>
        <position position="90"/>
    </location>
    <ligand>
        <name>Mg(2+)</name>
        <dbReference type="ChEBI" id="CHEBI:18420"/>
        <label>2</label>
    </ligand>
</feature>